<sequence>MGPPAGEQRAGAAEHGEGDGVQGHRGAVGQGGGAGKQPQGRQQPQEQPCLRHERGERRAPADHRDLHTIAGRARVTAT</sequence>
<protein>
    <submittedName>
        <fullName evidence="2">Uncharacterized protein</fullName>
    </submittedName>
</protein>
<dbReference type="Proteomes" id="UP000249304">
    <property type="component" value="Unassembled WGS sequence"/>
</dbReference>
<dbReference type="EMBL" id="POUD01000064">
    <property type="protein sequence ID" value="PZG17644.1"/>
    <property type="molecule type" value="Genomic_DNA"/>
</dbReference>
<accession>A0A2W2FRL1</accession>
<keyword evidence="3" id="KW-1185">Reference proteome</keyword>
<feature type="region of interest" description="Disordered" evidence="1">
    <location>
        <begin position="1"/>
        <end position="78"/>
    </location>
</feature>
<evidence type="ECO:0000313" key="3">
    <source>
        <dbReference type="Proteomes" id="UP000249304"/>
    </source>
</evidence>
<name>A0A2W2FRL1_9ACTN</name>
<evidence type="ECO:0000256" key="1">
    <source>
        <dbReference type="SAM" id="MobiDB-lite"/>
    </source>
</evidence>
<feature type="compositionally biased region" description="Low complexity" evidence="1">
    <location>
        <begin position="36"/>
        <end position="47"/>
    </location>
</feature>
<feature type="compositionally biased region" description="Basic and acidic residues" evidence="1">
    <location>
        <begin position="49"/>
        <end position="67"/>
    </location>
</feature>
<proteinExistence type="predicted"/>
<organism evidence="2 3">
    <name type="scientific">Nonomuraea aridisoli</name>
    <dbReference type="NCBI Taxonomy" id="2070368"/>
    <lineage>
        <taxon>Bacteria</taxon>
        <taxon>Bacillati</taxon>
        <taxon>Actinomycetota</taxon>
        <taxon>Actinomycetes</taxon>
        <taxon>Streptosporangiales</taxon>
        <taxon>Streptosporangiaceae</taxon>
        <taxon>Nonomuraea</taxon>
    </lineage>
</organism>
<comment type="caution">
    <text evidence="2">The sequence shown here is derived from an EMBL/GenBank/DDBJ whole genome shotgun (WGS) entry which is preliminary data.</text>
</comment>
<gene>
    <name evidence="2" type="ORF">C1J01_17395</name>
</gene>
<reference evidence="2 3" key="1">
    <citation type="submission" date="2018-01" db="EMBL/GenBank/DDBJ databases">
        <title>Draft genome sequence of Nonomuraea sp. KC333.</title>
        <authorList>
            <person name="Sahin N."/>
            <person name="Saygin H."/>
            <person name="Ay H."/>
        </authorList>
    </citation>
    <scope>NUCLEOTIDE SEQUENCE [LARGE SCALE GENOMIC DNA]</scope>
    <source>
        <strain evidence="2 3">KC333</strain>
    </source>
</reference>
<evidence type="ECO:0000313" key="2">
    <source>
        <dbReference type="EMBL" id="PZG17644.1"/>
    </source>
</evidence>
<feature type="compositionally biased region" description="Gly residues" evidence="1">
    <location>
        <begin position="19"/>
        <end position="35"/>
    </location>
</feature>
<dbReference type="AlphaFoldDB" id="A0A2W2FRL1"/>